<dbReference type="Proteomes" id="UP000681722">
    <property type="component" value="Unassembled WGS sequence"/>
</dbReference>
<organism evidence="3 5">
    <name type="scientific">Didymodactylos carnosus</name>
    <dbReference type="NCBI Taxonomy" id="1234261"/>
    <lineage>
        <taxon>Eukaryota</taxon>
        <taxon>Metazoa</taxon>
        <taxon>Spiralia</taxon>
        <taxon>Gnathifera</taxon>
        <taxon>Rotifera</taxon>
        <taxon>Eurotatoria</taxon>
        <taxon>Bdelloidea</taxon>
        <taxon>Philodinida</taxon>
        <taxon>Philodinidae</taxon>
        <taxon>Didymodactylos</taxon>
    </lineage>
</organism>
<dbReference type="OrthoDB" id="9988752at2759"/>
<dbReference type="EMBL" id="CAJOBC010005598">
    <property type="protein sequence ID" value="CAF3869204.1"/>
    <property type="molecule type" value="Genomic_DNA"/>
</dbReference>
<keyword evidence="1" id="KW-1133">Transmembrane helix</keyword>
<dbReference type="Pfam" id="PF01403">
    <property type="entry name" value="Sema"/>
    <property type="match status" value="1"/>
</dbReference>
<proteinExistence type="predicted"/>
<reference evidence="3" key="1">
    <citation type="submission" date="2021-02" db="EMBL/GenBank/DDBJ databases">
        <authorList>
            <person name="Nowell W R."/>
        </authorList>
    </citation>
    <scope>NUCLEOTIDE SEQUENCE</scope>
</reference>
<dbReference type="Gene3D" id="2.130.10.10">
    <property type="entry name" value="YVTN repeat-like/Quinoprotein amine dehydrogenase"/>
    <property type="match status" value="1"/>
</dbReference>
<dbReference type="AlphaFoldDB" id="A0A814PD22"/>
<dbReference type="SUPFAM" id="SSF101912">
    <property type="entry name" value="Sema domain"/>
    <property type="match status" value="1"/>
</dbReference>
<feature type="domain" description="Sema" evidence="2">
    <location>
        <begin position="60"/>
        <end position="412"/>
    </location>
</feature>
<evidence type="ECO:0000313" key="3">
    <source>
        <dbReference type="EMBL" id="CAF1104553.1"/>
    </source>
</evidence>
<dbReference type="Proteomes" id="UP000663829">
    <property type="component" value="Unassembled WGS sequence"/>
</dbReference>
<comment type="caution">
    <text evidence="3">The sequence shown here is derived from an EMBL/GenBank/DDBJ whole genome shotgun (WGS) entry which is preliminary data.</text>
</comment>
<dbReference type="SMART" id="SM00630">
    <property type="entry name" value="Sema"/>
    <property type="match status" value="1"/>
</dbReference>
<evidence type="ECO:0000259" key="2">
    <source>
        <dbReference type="SMART" id="SM00630"/>
    </source>
</evidence>
<protein>
    <recommendedName>
        <fullName evidence="2">Sema domain-containing protein</fullName>
    </recommendedName>
</protein>
<evidence type="ECO:0000313" key="4">
    <source>
        <dbReference type="EMBL" id="CAF3869204.1"/>
    </source>
</evidence>
<keyword evidence="5" id="KW-1185">Reference proteome</keyword>
<evidence type="ECO:0000313" key="5">
    <source>
        <dbReference type="Proteomes" id="UP000663829"/>
    </source>
</evidence>
<name>A0A814PD22_9BILA</name>
<sequence>MQISLRFEWLISVCIVIYLRTTAHAWHRPLTFAQQWYFETDVDSYIEDVSSISNQKIENMRFLTSYDSYAVYGARGELILLKPHLSNETREYSTYSWPVEQTVMNDCVQEWNTIKFTNKQHRDPDTPMDSDVSYSMVNVDNNLVTAGYHGDFIPTIRSNGKTLLYTIRQNSHFVNGFAYDGKAVFGVIETSERAETNRVSRLVMACSNRAEIVRKATLNCSANTPDSNRIFVFHILSKLCCKLKHSLTIRLNNTLVSASMIDPVQMKNGSSILYTSFTTNNSTITASAICIFLLNQFYDVFTGPSMKSNLNSETVELIKNCSQSTTSTIDRETVESQKQFISYPVQPIVFQTMAEYIFTQLTVIVLNENRHCILIGTSDGRLFTLFVELNSFRTTTFEELILSHNMRYEIKSLTTHKASHCSSNNAKTFYYGANHPNNTINKDDRLSNNLLFYIVCPMSVVIFVLSISIIILLTKSTQNKRRRKAKNVAKSKVSNFTSNNVVYRIRKNNSVENHIFTKSTKQRSSSVKINHSNHSNMFLTKSEICVNNTKPLESSQNHLHNHYLSSYTTSNLYTTSTTSLPDNYDQLSSNIPYRYLSYVIKDDQVLSPQTLCRSYV</sequence>
<evidence type="ECO:0000256" key="1">
    <source>
        <dbReference type="SAM" id="Phobius"/>
    </source>
</evidence>
<accession>A0A814PD22</accession>
<gene>
    <name evidence="3" type="ORF">GPM918_LOCUS18919</name>
    <name evidence="4" type="ORF">SRO942_LOCUS18916</name>
</gene>
<dbReference type="EMBL" id="CAJNOQ010005598">
    <property type="protein sequence ID" value="CAF1104553.1"/>
    <property type="molecule type" value="Genomic_DNA"/>
</dbReference>
<feature type="transmembrane region" description="Helical" evidence="1">
    <location>
        <begin position="450"/>
        <end position="474"/>
    </location>
</feature>
<dbReference type="InterPro" id="IPR015943">
    <property type="entry name" value="WD40/YVTN_repeat-like_dom_sf"/>
</dbReference>
<keyword evidence="1" id="KW-0472">Membrane</keyword>
<dbReference type="InterPro" id="IPR036352">
    <property type="entry name" value="Semap_dom_sf"/>
</dbReference>
<keyword evidence="1" id="KW-0812">Transmembrane</keyword>
<dbReference type="InterPro" id="IPR001627">
    <property type="entry name" value="Semap_dom"/>
</dbReference>